<dbReference type="InterPro" id="IPR008921">
    <property type="entry name" value="DNA_pol3_clamp-load_cplx_C"/>
</dbReference>
<dbReference type="Gene3D" id="1.10.8.60">
    <property type="match status" value="1"/>
</dbReference>
<feature type="domain" description="AAA+ ATPase" evidence="13">
    <location>
        <begin position="37"/>
        <end position="179"/>
    </location>
</feature>
<keyword evidence="7" id="KW-0547">Nucleotide-binding</keyword>
<gene>
    <name evidence="14" type="ordered locus">Desku_0025</name>
</gene>
<evidence type="ECO:0000256" key="8">
    <source>
        <dbReference type="ARBA" id="ARBA00022833"/>
    </source>
</evidence>
<evidence type="ECO:0000256" key="7">
    <source>
        <dbReference type="ARBA" id="ARBA00022741"/>
    </source>
</evidence>
<evidence type="ECO:0000256" key="12">
    <source>
        <dbReference type="SAM" id="MobiDB-lite"/>
    </source>
</evidence>
<dbReference type="Pfam" id="PF13177">
    <property type="entry name" value="DNA_pol3_delta2"/>
    <property type="match status" value="1"/>
</dbReference>
<dbReference type="CDD" id="cd00009">
    <property type="entry name" value="AAA"/>
    <property type="match status" value="1"/>
</dbReference>
<accession>A0AAU8PML9</accession>
<evidence type="ECO:0000259" key="13">
    <source>
        <dbReference type="SMART" id="SM00382"/>
    </source>
</evidence>
<dbReference type="GO" id="GO:0046872">
    <property type="term" value="F:metal ion binding"/>
    <property type="evidence" value="ECO:0007669"/>
    <property type="project" value="UniProtKB-KW"/>
</dbReference>
<evidence type="ECO:0000313" key="14">
    <source>
        <dbReference type="EMBL" id="AEG13675.1"/>
    </source>
</evidence>
<keyword evidence="3 14" id="KW-0808">Transferase</keyword>
<evidence type="ECO:0000256" key="10">
    <source>
        <dbReference type="ARBA" id="ARBA00022932"/>
    </source>
</evidence>
<dbReference type="CDD" id="cd18137">
    <property type="entry name" value="HLD_clamp_pol_III_gamma_tau"/>
    <property type="match status" value="1"/>
</dbReference>
<dbReference type="EC" id="2.7.7.7" evidence="2"/>
<dbReference type="GO" id="GO:0003887">
    <property type="term" value="F:DNA-directed DNA polymerase activity"/>
    <property type="evidence" value="ECO:0007669"/>
    <property type="project" value="UniProtKB-KW"/>
</dbReference>
<dbReference type="GO" id="GO:0006261">
    <property type="term" value="P:DNA-templated DNA replication"/>
    <property type="evidence" value="ECO:0007669"/>
    <property type="project" value="TreeGrafter"/>
</dbReference>
<dbReference type="Pfam" id="PF22608">
    <property type="entry name" value="DNAX_ATPase_lid"/>
    <property type="match status" value="1"/>
</dbReference>
<keyword evidence="15" id="KW-1185">Reference proteome</keyword>
<dbReference type="Gene3D" id="1.20.272.10">
    <property type="match status" value="1"/>
</dbReference>
<dbReference type="SMART" id="SM00382">
    <property type="entry name" value="AAA"/>
    <property type="match status" value="1"/>
</dbReference>
<keyword evidence="5" id="KW-0235">DNA replication</keyword>
<evidence type="ECO:0000256" key="5">
    <source>
        <dbReference type="ARBA" id="ARBA00022705"/>
    </source>
</evidence>
<dbReference type="Pfam" id="PF12169">
    <property type="entry name" value="DNA_pol3_gamma3"/>
    <property type="match status" value="1"/>
</dbReference>
<evidence type="ECO:0000313" key="15">
    <source>
        <dbReference type="Proteomes" id="UP000009229"/>
    </source>
</evidence>
<dbReference type="SUPFAM" id="SSF48019">
    <property type="entry name" value="post-AAA+ oligomerization domain-like"/>
    <property type="match status" value="1"/>
</dbReference>
<dbReference type="Gene3D" id="3.40.50.300">
    <property type="entry name" value="P-loop containing nucleotide triphosphate hydrolases"/>
    <property type="match status" value="1"/>
</dbReference>
<dbReference type="Pfam" id="PF20964">
    <property type="entry name" value="DnaX_C"/>
    <property type="match status" value="1"/>
</dbReference>
<dbReference type="GO" id="GO:0009360">
    <property type="term" value="C:DNA polymerase III complex"/>
    <property type="evidence" value="ECO:0007669"/>
    <property type="project" value="InterPro"/>
</dbReference>
<dbReference type="NCBIfam" id="TIGR02397">
    <property type="entry name" value="dnaX_nterm"/>
    <property type="match status" value="1"/>
</dbReference>
<evidence type="ECO:0000256" key="11">
    <source>
        <dbReference type="ARBA" id="ARBA00049244"/>
    </source>
</evidence>
<dbReference type="FunFam" id="3.40.50.300:FF:000014">
    <property type="entry name" value="DNA polymerase III subunit gamma/tau"/>
    <property type="match status" value="1"/>
</dbReference>
<dbReference type="InterPro" id="IPR048448">
    <property type="entry name" value="DnaX-like_C"/>
</dbReference>
<dbReference type="KEGG" id="dku:Desku_0025"/>
<evidence type="ECO:0000256" key="1">
    <source>
        <dbReference type="ARBA" id="ARBA00006360"/>
    </source>
</evidence>
<evidence type="ECO:0000256" key="3">
    <source>
        <dbReference type="ARBA" id="ARBA00022679"/>
    </source>
</evidence>
<dbReference type="InterPro" id="IPR027417">
    <property type="entry name" value="P-loop_NTPase"/>
</dbReference>
<dbReference type="PRINTS" id="PR00300">
    <property type="entry name" value="CLPPROTEASEA"/>
</dbReference>
<dbReference type="NCBIfam" id="NF004046">
    <property type="entry name" value="PRK05563.1"/>
    <property type="match status" value="1"/>
</dbReference>
<protein>
    <recommendedName>
        <fullName evidence="2">DNA-directed DNA polymerase</fullName>
        <ecNumber evidence="2">2.7.7.7</ecNumber>
    </recommendedName>
</protein>
<dbReference type="SUPFAM" id="SSF52540">
    <property type="entry name" value="P-loop containing nucleoside triphosphate hydrolases"/>
    <property type="match status" value="1"/>
</dbReference>
<dbReference type="Proteomes" id="UP000009229">
    <property type="component" value="Chromosome"/>
</dbReference>
<dbReference type="PANTHER" id="PTHR11669:SF0">
    <property type="entry name" value="PROTEIN STICHEL-LIKE 2"/>
    <property type="match status" value="1"/>
</dbReference>
<dbReference type="GO" id="GO:0005524">
    <property type="term" value="F:ATP binding"/>
    <property type="evidence" value="ECO:0007669"/>
    <property type="project" value="UniProtKB-KW"/>
</dbReference>
<feature type="compositionally biased region" description="Basic and acidic residues" evidence="12">
    <location>
        <begin position="401"/>
        <end position="418"/>
    </location>
</feature>
<dbReference type="RefSeq" id="WP_013821190.1">
    <property type="nucleotide sequence ID" value="NC_015573.1"/>
</dbReference>
<evidence type="ECO:0000256" key="9">
    <source>
        <dbReference type="ARBA" id="ARBA00022840"/>
    </source>
</evidence>
<dbReference type="InterPro" id="IPR012763">
    <property type="entry name" value="DNA_pol_III_sug/sutau_N"/>
</dbReference>
<feature type="region of interest" description="Disordered" evidence="12">
    <location>
        <begin position="401"/>
        <end position="451"/>
    </location>
</feature>
<evidence type="ECO:0000256" key="2">
    <source>
        <dbReference type="ARBA" id="ARBA00012417"/>
    </source>
</evidence>
<keyword evidence="6" id="KW-0479">Metal-binding</keyword>
<dbReference type="InterPro" id="IPR050238">
    <property type="entry name" value="DNA_Rep/Repair_Clamp_Loader"/>
</dbReference>
<keyword evidence="4 14" id="KW-0548">Nucleotidyltransferase</keyword>
<reference evidence="15" key="1">
    <citation type="submission" date="2011-05" db="EMBL/GenBank/DDBJ databases">
        <title>Complete sequence of Desulfotomaculum kuznetsovii DSM 6115.</title>
        <authorList>
            <person name="Lucas S."/>
            <person name="Han J."/>
            <person name="Lapidus A."/>
            <person name="Cheng J.-F."/>
            <person name="Goodwin L."/>
            <person name="Pitluck S."/>
            <person name="Peters L."/>
            <person name="Mikhailova N."/>
            <person name="Lu M."/>
            <person name="Saunders E."/>
            <person name="Han C."/>
            <person name="Tapia R."/>
            <person name="Land M."/>
            <person name="Hauser L."/>
            <person name="Kyrpides N."/>
            <person name="Ivanova N."/>
            <person name="Pagani I."/>
            <person name="Nazina T."/>
            <person name="Ivanova A."/>
            <person name="Parshina S."/>
            <person name="Kuever J."/>
            <person name="Muyzer G."/>
            <person name="Plugge C."/>
            <person name="Stams A."/>
            <person name="Woyke T."/>
        </authorList>
    </citation>
    <scope>NUCLEOTIDE SEQUENCE [LARGE SCALE GENOMIC DNA]</scope>
    <source>
        <strain evidence="15">DSM 6115 / VKM B-1805 / 17</strain>
    </source>
</reference>
<dbReference type="InterPro" id="IPR001270">
    <property type="entry name" value="ClpA/B"/>
</dbReference>
<name>A0AAU8PML9_DESK7</name>
<organism evidence="14 15">
    <name type="scientific">Desulfofundulus kuznetsovii (strain DSM 6115 / VKM B-1805 / 17)</name>
    <name type="common">Desulfotomaculum kuznetsovii</name>
    <dbReference type="NCBI Taxonomy" id="760568"/>
    <lineage>
        <taxon>Bacteria</taxon>
        <taxon>Bacillati</taxon>
        <taxon>Bacillota</taxon>
        <taxon>Clostridia</taxon>
        <taxon>Eubacteriales</taxon>
        <taxon>Peptococcaceae</taxon>
        <taxon>Desulfofundulus</taxon>
    </lineage>
</organism>
<dbReference type="EMBL" id="CP002770">
    <property type="protein sequence ID" value="AEG13675.1"/>
    <property type="molecule type" value="Genomic_DNA"/>
</dbReference>
<sequence>MSYQALYRKWRPSRFKEIVGQEHVTLTLQNALLAGRVAHAYLFCGPRGTGKTTTAKVLAKALNCLARQGSEPCNECAVCREINAGTSMDVVEIDAASHRGIDEIRELREKVRFSPALAGYRVYIIDEVHMLTSEAFNALLKTLEEPPAHVVFVLATTEPHKVPLTILSRCQRFDFHPIGLGDMLARLREVATGSGFQVEEEALYLIARAADGGLRDALGILDQAAAYGNMVVTVDHVHRIMGTVRDDLLDGAARDLAAGRVDRLLHLVAALVAEGKDLRLFVQGLAAYLRNLMLVRVSHQEELVLAPGERERLLERAGEFTREQLLYILQVLTRVEQDMKWASQPRILLEVALVEATRPEGGDSLAALARRLEQLESRLEQLVAGGLQGSGGGKDIIEEEIHPPEERMEARHRGDTSTKRSQASKNTAAGERGKKRNVTKNVTKEVQLNEAEKVAPGNGNVCANGGVTLDKIRQRWPQVLDLVRSKSVPVYNYLTHSWPEQVEEGCLTIAFGPDDMFKELLDTAVNRRVLEEALAVLFPGTWRVNIVYGKAPPEKRQPEDASEQLDAATAIQLFGGEEIEENK</sequence>
<dbReference type="AlphaFoldDB" id="A0AAU8PML9"/>
<dbReference type="InterPro" id="IPR022754">
    <property type="entry name" value="DNA_pol_III_gamma-3"/>
</dbReference>
<keyword evidence="10" id="KW-0239">DNA-directed DNA polymerase</keyword>
<dbReference type="InterPro" id="IPR045085">
    <property type="entry name" value="HLD_clamp_pol_III_gamma_tau"/>
</dbReference>
<evidence type="ECO:0000256" key="4">
    <source>
        <dbReference type="ARBA" id="ARBA00022695"/>
    </source>
</evidence>
<comment type="similarity">
    <text evidence="1">Belongs to the DnaX/STICHEL family.</text>
</comment>
<dbReference type="GO" id="GO:0003677">
    <property type="term" value="F:DNA binding"/>
    <property type="evidence" value="ECO:0007669"/>
    <property type="project" value="InterPro"/>
</dbReference>
<keyword evidence="8" id="KW-0862">Zinc</keyword>
<dbReference type="InterPro" id="IPR003593">
    <property type="entry name" value="AAA+_ATPase"/>
</dbReference>
<comment type="catalytic activity">
    <reaction evidence="11">
        <text>DNA(n) + a 2'-deoxyribonucleoside 5'-triphosphate = DNA(n+1) + diphosphate</text>
        <dbReference type="Rhea" id="RHEA:22508"/>
        <dbReference type="Rhea" id="RHEA-COMP:17339"/>
        <dbReference type="Rhea" id="RHEA-COMP:17340"/>
        <dbReference type="ChEBI" id="CHEBI:33019"/>
        <dbReference type="ChEBI" id="CHEBI:61560"/>
        <dbReference type="ChEBI" id="CHEBI:173112"/>
        <dbReference type="EC" id="2.7.7.7"/>
    </reaction>
</comment>
<proteinExistence type="inferred from homology"/>
<dbReference type="PANTHER" id="PTHR11669">
    <property type="entry name" value="REPLICATION FACTOR C / DNA POLYMERASE III GAMMA-TAU SUBUNIT"/>
    <property type="match status" value="1"/>
</dbReference>
<evidence type="ECO:0000256" key="6">
    <source>
        <dbReference type="ARBA" id="ARBA00022723"/>
    </source>
</evidence>
<keyword evidence="9" id="KW-0067">ATP-binding</keyword>